<gene>
    <name evidence="6" type="ORF">OXX778_LOCUS22210</name>
</gene>
<dbReference type="OrthoDB" id="10212502at2759"/>
<evidence type="ECO:0000313" key="6">
    <source>
        <dbReference type="EMBL" id="CAF1124899.1"/>
    </source>
</evidence>
<accession>A0A814QU35</accession>
<dbReference type="GO" id="GO:0008270">
    <property type="term" value="F:zinc ion binding"/>
    <property type="evidence" value="ECO:0007669"/>
    <property type="project" value="UniProtKB-KW"/>
</dbReference>
<sequence length="315" mass="36166">MSLVMVVKNLVEELFNKSLKSLYFKTGDGLAREVGRHIKMPVKFETVENVRDGCKGFLTVCNGFEIETTGWHGSKSGAENIAGWKWLKAFVDRYAIDKVLYHNLVKRFTFSIVDVETNCRMCKASVDLEELWDHVEKCMEVRCINYWYERQSKDTIKCQFCSEKVSLINVEDHLEECSWMDCVKCGLRIKKLEETAHLNDCEAPVVELIKCPDCPLRLESGEFENHWQQCDGRDGLRDHECRLCGENNSAGHDCGKCPTCLMVVPVKKWMIMSSCSHVICETCAPRLKKDARNKGNVFCATCRATNPTPFRKLFF</sequence>
<dbReference type="Gene3D" id="3.30.40.10">
    <property type="entry name" value="Zinc/RING finger domain, C3HC4 (zinc finger)"/>
    <property type="match status" value="1"/>
</dbReference>
<keyword evidence="3" id="KW-0862">Zinc</keyword>
<protein>
    <recommendedName>
        <fullName evidence="5">RING-type domain-containing protein</fullName>
    </recommendedName>
</protein>
<feature type="domain" description="RING-type" evidence="5">
    <location>
        <begin position="257"/>
        <end position="303"/>
    </location>
</feature>
<keyword evidence="2 4" id="KW-0863">Zinc-finger</keyword>
<proteinExistence type="predicted"/>
<comment type="caution">
    <text evidence="6">The sequence shown here is derived from an EMBL/GenBank/DDBJ whole genome shotgun (WGS) entry which is preliminary data.</text>
</comment>
<keyword evidence="1" id="KW-0479">Metal-binding</keyword>
<dbReference type="AlphaFoldDB" id="A0A814QU35"/>
<dbReference type="PROSITE" id="PS50089">
    <property type="entry name" value="ZF_RING_2"/>
    <property type="match status" value="1"/>
</dbReference>
<organism evidence="6 7">
    <name type="scientific">Brachionus calyciflorus</name>
    <dbReference type="NCBI Taxonomy" id="104777"/>
    <lineage>
        <taxon>Eukaryota</taxon>
        <taxon>Metazoa</taxon>
        <taxon>Spiralia</taxon>
        <taxon>Gnathifera</taxon>
        <taxon>Rotifera</taxon>
        <taxon>Eurotatoria</taxon>
        <taxon>Monogononta</taxon>
        <taxon>Pseudotrocha</taxon>
        <taxon>Ploima</taxon>
        <taxon>Brachionidae</taxon>
        <taxon>Brachionus</taxon>
    </lineage>
</organism>
<evidence type="ECO:0000256" key="2">
    <source>
        <dbReference type="ARBA" id="ARBA00022771"/>
    </source>
</evidence>
<dbReference type="InterPro" id="IPR017907">
    <property type="entry name" value="Znf_RING_CS"/>
</dbReference>
<dbReference type="EMBL" id="CAJNOC010009106">
    <property type="protein sequence ID" value="CAF1124899.1"/>
    <property type="molecule type" value="Genomic_DNA"/>
</dbReference>
<evidence type="ECO:0000259" key="5">
    <source>
        <dbReference type="PROSITE" id="PS50089"/>
    </source>
</evidence>
<dbReference type="InterPro" id="IPR001841">
    <property type="entry name" value="Znf_RING"/>
</dbReference>
<evidence type="ECO:0000313" key="7">
    <source>
        <dbReference type="Proteomes" id="UP000663879"/>
    </source>
</evidence>
<dbReference type="Proteomes" id="UP000663879">
    <property type="component" value="Unassembled WGS sequence"/>
</dbReference>
<reference evidence="6" key="1">
    <citation type="submission" date="2021-02" db="EMBL/GenBank/DDBJ databases">
        <authorList>
            <person name="Nowell W R."/>
        </authorList>
    </citation>
    <scope>NUCLEOTIDE SEQUENCE</scope>
    <source>
        <strain evidence="6">Ploen Becks lab</strain>
    </source>
</reference>
<dbReference type="InterPro" id="IPR013083">
    <property type="entry name" value="Znf_RING/FYVE/PHD"/>
</dbReference>
<keyword evidence="7" id="KW-1185">Reference proteome</keyword>
<name>A0A814QU35_9BILA</name>
<evidence type="ECO:0000256" key="1">
    <source>
        <dbReference type="ARBA" id="ARBA00022723"/>
    </source>
</evidence>
<evidence type="ECO:0000256" key="3">
    <source>
        <dbReference type="ARBA" id="ARBA00022833"/>
    </source>
</evidence>
<evidence type="ECO:0000256" key="4">
    <source>
        <dbReference type="PROSITE-ProRule" id="PRU00175"/>
    </source>
</evidence>
<dbReference type="PROSITE" id="PS00518">
    <property type="entry name" value="ZF_RING_1"/>
    <property type="match status" value="1"/>
</dbReference>